<name>A0A1Y5RCS2_9RHOB</name>
<reference evidence="2 3" key="1">
    <citation type="submission" date="2017-03" db="EMBL/GenBank/DDBJ databases">
        <authorList>
            <person name="Afonso C.L."/>
            <person name="Miller P.J."/>
            <person name="Scott M.A."/>
            <person name="Spackman E."/>
            <person name="Goraichik I."/>
            <person name="Dimitrov K.M."/>
            <person name="Suarez D.L."/>
            <person name="Swayne D.E."/>
        </authorList>
    </citation>
    <scope>NUCLEOTIDE SEQUENCE [LARGE SCALE GENOMIC DNA]</scope>
    <source>
        <strain evidence="2 3">CECT 7066</strain>
    </source>
</reference>
<dbReference type="AlphaFoldDB" id="A0A1Y5RCS2"/>
<evidence type="ECO:0000313" key="2">
    <source>
        <dbReference type="EMBL" id="SLN14395.1"/>
    </source>
</evidence>
<dbReference type="STRING" id="315423.SAMN04488020_101255"/>
<accession>A0A1Y5RCS2</accession>
<organism evidence="2 3">
    <name type="scientific">Palleronia marisminoris</name>
    <dbReference type="NCBI Taxonomy" id="315423"/>
    <lineage>
        <taxon>Bacteria</taxon>
        <taxon>Pseudomonadati</taxon>
        <taxon>Pseudomonadota</taxon>
        <taxon>Alphaproteobacteria</taxon>
        <taxon>Rhodobacterales</taxon>
        <taxon>Roseobacteraceae</taxon>
        <taxon>Palleronia</taxon>
    </lineage>
</organism>
<dbReference type="Proteomes" id="UP000193870">
    <property type="component" value="Unassembled WGS sequence"/>
</dbReference>
<protein>
    <recommendedName>
        <fullName evidence="4">Sulfotransferase family protein</fullName>
    </recommendedName>
</protein>
<feature type="region of interest" description="Disordered" evidence="1">
    <location>
        <begin position="1"/>
        <end position="22"/>
    </location>
</feature>
<gene>
    <name evidence="2" type="ORF">PAM7066_00256</name>
</gene>
<sequence>MNPSEGSIPVAHQDPPAAVGARRYSDPDTGIVLHLGVHCTDDEKLIWSLRRDKGMLEGMNIAVPRRRFFTSILREFTTQRLKGARAGLADQEELFRRLIGTTRVERLVLSYDSFLGAPDRICADGTLYPQAGRKALDLHNLFPDNRIEFLCAVKNPVTFLADLYRRVDDGGSFDDFAERIDMSRFRWSDMIARIRDATPDVPITVWANEDTPLVWGDVLRAAAGVAPDHAMTGRFDVARSILTDEGCAAFDAYVAQMPPRDDRQAARVLEIFLDRTARPAEIEEPLTPSGLSDAAIDTLTRRYEEDLGRIASMPGVTFLAP</sequence>
<evidence type="ECO:0008006" key="4">
    <source>
        <dbReference type="Google" id="ProtNLM"/>
    </source>
</evidence>
<dbReference type="EMBL" id="FWFV01000001">
    <property type="protein sequence ID" value="SLN14395.1"/>
    <property type="molecule type" value="Genomic_DNA"/>
</dbReference>
<evidence type="ECO:0000313" key="3">
    <source>
        <dbReference type="Proteomes" id="UP000193870"/>
    </source>
</evidence>
<proteinExistence type="predicted"/>
<keyword evidence="3" id="KW-1185">Reference proteome</keyword>
<evidence type="ECO:0000256" key="1">
    <source>
        <dbReference type="SAM" id="MobiDB-lite"/>
    </source>
</evidence>